<dbReference type="GO" id="GO:0003676">
    <property type="term" value="F:nucleic acid binding"/>
    <property type="evidence" value="ECO:0007669"/>
    <property type="project" value="InterPro"/>
</dbReference>
<dbReference type="Proteomes" id="UP000198870">
    <property type="component" value="Unassembled WGS sequence"/>
</dbReference>
<organism evidence="3 4">
    <name type="scientific">Desulfoluna spongiiphila</name>
    <dbReference type="NCBI Taxonomy" id="419481"/>
    <lineage>
        <taxon>Bacteria</taxon>
        <taxon>Pseudomonadati</taxon>
        <taxon>Thermodesulfobacteriota</taxon>
        <taxon>Desulfobacteria</taxon>
        <taxon>Desulfobacterales</taxon>
        <taxon>Desulfolunaceae</taxon>
        <taxon>Desulfoluna</taxon>
    </lineage>
</organism>
<dbReference type="InterPro" id="IPR003156">
    <property type="entry name" value="DHHA1_dom"/>
</dbReference>
<dbReference type="Gene3D" id="3.90.1640.10">
    <property type="entry name" value="inorganic pyrophosphatase (n-terminal core)"/>
    <property type="match status" value="1"/>
</dbReference>
<proteinExistence type="predicted"/>
<reference evidence="3 4" key="1">
    <citation type="submission" date="2016-10" db="EMBL/GenBank/DDBJ databases">
        <authorList>
            <person name="de Groot N.N."/>
        </authorList>
    </citation>
    <scope>NUCLEOTIDE SEQUENCE [LARGE SCALE GENOMIC DNA]</scope>
    <source>
        <strain evidence="3 4">AA1</strain>
    </source>
</reference>
<gene>
    <name evidence="3" type="ORF">SAMN05216233_11126</name>
</gene>
<evidence type="ECO:0000259" key="1">
    <source>
        <dbReference type="Pfam" id="PF01368"/>
    </source>
</evidence>
<feature type="domain" description="DDH" evidence="1">
    <location>
        <begin position="14"/>
        <end position="153"/>
    </location>
</feature>
<dbReference type="Pfam" id="PF02272">
    <property type="entry name" value="DHHA1"/>
    <property type="match status" value="1"/>
</dbReference>
<dbReference type="OrthoDB" id="9803668at2"/>
<evidence type="ECO:0000313" key="4">
    <source>
        <dbReference type="Proteomes" id="UP000198870"/>
    </source>
</evidence>
<accession>A0A1G5GQW2</accession>
<dbReference type="InterPro" id="IPR038763">
    <property type="entry name" value="DHH_sf"/>
</dbReference>
<name>A0A1G5GQW2_9BACT</name>
<protein>
    <submittedName>
        <fullName evidence="3">Phosphoesterase RecJ domain-containing protein</fullName>
    </submittedName>
</protein>
<dbReference type="STRING" id="419481.SAMN05216233_11126"/>
<dbReference type="Pfam" id="PF01368">
    <property type="entry name" value="DHH"/>
    <property type="match status" value="1"/>
</dbReference>
<dbReference type="PANTHER" id="PTHR47618:SF1">
    <property type="entry name" value="BIFUNCTIONAL OLIGORIBONUCLEASE AND PAP PHOSPHATASE NRNA"/>
    <property type="match status" value="1"/>
</dbReference>
<dbReference type="Gene3D" id="3.10.310.30">
    <property type="match status" value="1"/>
</dbReference>
<dbReference type="SUPFAM" id="SSF64182">
    <property type="entry name" value="DHH phosphoesterases"/>
    <property type="match status" value="1"/>
</dbReference>
<keyword evidence="4" id="KW-1185">Reference proteome</keyword>
<dbReference type="PANTHER" id="PTHR47618">
    <property type="entry name" value="BIFUNCTIONAL OLIGORIBONUCLEASE AND PAP PHOSPHATASE NRNA"/>
    <property type="match status" value="1"/>
</dbReference>
<dbReference type="RefSeq" id="WP_092211503.1">
    <property type="nucleotide sequence ID" value="NZ_FMUX01000011.1"/>
</dbReference>
<dbReference type="InterPro" id="IPR001667">
    <property type="entry name" value="DDH_dom"/>
</dbReference>
<dbReference type="AlphaFoldDB" id="A0A1G5GQW2"/>
<evidence type="ECO:0000313" key="3">
    <source>
        <dbReference type="EMBL" id="SCY53058.1"/>
    </source>
</evidence>
<evidence type="ECO:0000259" key="2">
    <source>
        <dbReference type="Pfam" id="PF02272"/>
    </source>
</evidence>
<dbReference type="EMBL" id="FMUX01000011">
    <property type="protein sequence ID" value="SCY53058.1"/>
    <property type="molecule type" value="Genomic_DNA"/>
</dbReference>
<feature type="domain" description="DHHA1" evidence="2">
    <location>
        <begin position="222"/>
        <end position="303"/>
    </location>
</feature>
<dbReference type="InterPro" id="IPR051319">
    <property type="entry name" value="Oligoribo/pAp-PDE_c-di-AMP_PDE"/>
</dbReference>
<sequence>MKILESLKESRSLLLLTHVRPDGDAIGSALALGRALTLMGKHVRLYNESPIPAIFRFLPGIEQIVSDPGNLSAYDTAVVLDCSDLSRVGSLADEVGRIPTLLNIDHHMTNTGFGCHRLVDSSASSTGELVYRLLTDLDADIDEGMAYAIYTAIFTDTGSFLFQNTTPEAYFICGRMVEMGVDSYKVAQTLFATYSLGRLKLLNMVLDTIEISGNGKLSVMYLTQEMLRETETSVDDINGLVNYAKHIEDVQVAVLIQESRPLSGDSPKPHYHVSLRSNGPVDVGTIAAAYGGGGHPGAAAFTSFTSLKDIKKEVLRISDAL</sequence>